<dbReference type="PROSITE" id="PS50041">
    <property type="entry name" value="C_TYPE_LECTIN_2"/>
    <property type="match status" value="1"/>
</dbReference>
<dbReference type="PANTHER" id="PTHR22799">
    <property type="entry name" value="TETRANECTIN-RELATED"/>
    <property type="match status" value="1"/>
</dbReference>
<dbReference type="Proteomes" id="UP000095287">
    <property type="component" value="Unplaced"/>
</dbReference>
<dbReference type="InterPro" id="IPR016187">
    <property type="entry name" value="CTDL_fold"/>
</dbReference>
<proteinExistence type="predicted"/>
<keyword evidence="1" id="KW-0430">Lectin</keyword>
<dbReference type="CDD" id="cd00037">
    <property type="entry name" value="CLECT"/>
    <property type="match status" value="1"/>
</dbReference>
<dbReference type="WBParaSite" id="L893_g11671.t1">
    <property type="protein sequence ID" value="L893_g11671.t1"/>
    <property type="gene ID" value="L893_g11671"/>
</dbReference>
<sequence length="170" mass="19003">MVLPLSGAALLSLFGLVSATKCPTDGIRNYFANHDKTKCFFFLDHPLEFFDSNYLCGDNGGMLASIGTPEDNKIIAQHSSGHAKAWIGGVDYLDLGNWYWLDDSHFAYWNWGPDEPKHFPLHDCAAIDTVTGFWENHLCNKKMNALCQVISIPDSSKFMITVLQSVQKVL</sequence>
<evidence type="ECO:0000256" key="2">
    <source>
        <dbReference type="SAM" id="SignalP"/>
    </source>
</evidence>
<dbReference type="InterPro" id="IPR001304">
    <property type="entry name" value="C-type_lectin-like"/>
</dbReference>
<evidence type="ECO:0000313" key="4">
    <source>
        <dbReference type="Proteomes" id="UP000095287"/>
    </source>
</evidence>
<evidence type="ECO:0000259" key="3">
    <source>
        <dbReference type="PROSITE" id="PS50041"/>
    </source>
</evidence>
<feature type="domain" description="C-type lectin" evidence="3">
    <location>
        <begin position="35"/>
        <end position="148"/>
    </location>
</feature>
<dbReference type="Pfam" id="PF00059">
    <property type="entry name" value="Lectin_C"/>
    <property type="match status" value="1"/>
</dbReference>
<name>A0A1I7Y150_9BILA</name>
<accession>A0A1I7Y150</accession>
<dbReference type="GO" id="GO:0030246">
    <property type="term" value="F:carbohydrate binding"/>
    <property type="evidence" value="ECO:0007669"/>
    <property type="project" value="UniProtKB-KW"/>
</dbReference>
<protein>
    <submittedName>
        <fullName evidence="5">C-type lectin domain-containing protein</fullName>
    </submittedName>
</protein>
<dbReference type="InterPro" id="IPR051663">
    <property type="entry name" value="CLec_Tetranectin-domain"/>
</dbReference>
<dbReference type="SUPFAM" id="SSF56436">
    <property type="entry name" value="C-type lectin-like"/>
    <property type="match status" value="1"/>
</dbReference>
<organism evidence="4 5">
    <name type="scientific">Steinernema glaseri</name>
    <dbReference type="NCBI Taxonomy" id="37863"/>
    <lineage>
        <taxon>Eukaryota</taxon>
        <taxon>Metazoa</taxon>
        <taxon>Ecdysozoa</taxon>
        <taxon>Nematoda</taxon>
        <taxon>Chromadorea</taxon>
        <taxon>Rhabditida</taxon>
        <taxon>Tylenchina</taxon>
        <taxon>Panagrolaimomorpha</taxon>
        <taxon>Strongyloidoidea</taxon>
        <taxon>Steinernematidae</taxon>
        <taxon>Steinernema</taxon>
    </lineage>
</organism>
<dbReference type="SMART" id="SM00034">
    <property type="entry name" value="CLECT"/>
    <property type="match status" value="1"/>
</dbReference>
<dbReference type="PANTHER" id="PTHR22799:SF6">
    <property type="entry name" value="C-TYPE LECTIN DOMAIN FAMILY 4 MEMBER M-LIKE"/>
    <property type="match status" value="1"/>
</dbReference>
<reference evidence="5" key="1">
    <citation type="submission" date="2016-11" db="UniProtKB">
        <authorList>
            <consortium name="WormBaseParasite"/>
        </authorList>
    </citation>
    <scope>IDENTIFICATION</scope>
</reference>
<keyword evidence="2" id="KW-0732">Signal</keyword>
<keyword evidence="4" id="KW-1185">Reference proteome</keyword>
<evidence type="ECO:0000313" key="5">
    <source>
        <dbReference type="WBParaSite" id="L893_g11671.t1"/>
    </source>
</evidence>
<feature type="signal peptide" evidence="2">
    <location>
        <begin position="1"/>
        <end position="19"/>
    </location>
</feature>
<dbReference type="AlphaFoldDB" id="A0A1I7Y150"/>
<evidence type="ECO:0000256" key="1">
    <source>
        <dbReference type="ARBA" id="ARBA00022734"/>
    </source>
</evidence>
<dbReference type="Gene3D" id="3.10.100.10">
    <property type="entry name" value="Mannose-Binding Protein A, subunit A"/>
    <property type="match status" value="1"/>
</dbReference>
<feature type="chain" id="PRO_5009311680" evidence="2">
    <location>
        <begin position="20"/>
        <end position="170"/>
    </location>
</feature>
<dbReference type="InterPro" id="IPR016186">
    <property type="entry name" value="C-type_lectin-like/link_sf"/>
</dbReference>